<dbReference type="Reactome" id="R-DDI-211945">
    <property type="pathway name" value="Phase I - Functionalization of compounds"/>
</dbReference>
<gene>
    <name evidence="2" type="ORF">DDB_G0277999</name>
</gene>
<proteinExistence type="predicted"/>
<name>Q54YY9_DICDI</name>
<dbReference type="GO" id="GO:0003824">
    <property type="term" value="F:catalytic activity"/>
    <property type="evidence" value="ECO:0007669"/>
    <property type="project" value="InterPro"/>
</dbReference>
<dbReference type="GO" id="GO:0030151">
    <property type="term" value="F:molybdenum ion binding"/>
    <property type="evidence" value="ECO:0007669"/>
    <property type="project" value="InterPro"/>
</dbReference>
<dbReference type="KEGG" id="ddi:DDB_G0277999"/>
<sequence length="393" mass="44893">MDKSILLKYSVVIFSSALLMYSLKKYFISENDINRLSKINENQIKIENIIIYPVKACKGIELKKCKLTEYGFENDRRWMIIYNNRYCAQKAYPILSTIETSFSKDGEFLIISKKGIEKQLKISTKPLQLQQLDEKRIYNNVAMFDNQSQCYDEGDECAQWLDQVIGGSADGTTADKGFRLVQMCPEGIWQRKIRTHMSDNLNANTQASKLYKNSLSNSCQIMILSKESIHETNIRIDKTRKEKGEQIQAHLGWDRYRPNILISGVNTFEEDNWKLISISSSSSSSSSSNDNDNNNVELTIAEANARCPVVVVDQVNGIMDPYNDDEPLRTLKTFRKVTCKIGEKVLLGTYAVIDNSKFINRVIHVGDSINVLKTGFTSNYYSEIEKPQTQQQA</sequence>
<protein>
    <submittedName>
        <fullName evidence="2">Molybdenum cofactor sulfurase domain-containing protein</fullName>
    </submittedName>
</protein>
<dbReference type="FunCoup" id="Q54YY9">
    <property type="interactions" value="15"/>
</dbReference>
<accession>Q54YY9</accession>
<dbReference type="GO" id="GO:0030170">
    <property type="term" value="F:pyridoxal phosphate binding"/>
    <property type="evidence" value="ECO:0007669"/>
    <property type="project" value="InterPro"/>
</dbReference>
<dbReference type="GeneID" id="8621275"/>
<dbReference type="Proteomes" id="UP000002195">
    <property type="component" value="Unassembled WGS sequence"/>
</dbReference>
<dbReference type="SMR" id="Q54YY9"/>
<dbReference type="eggNOG" id="KOG2362">
    <property type="taxonomic scope" value="Eukaryota"/>
</dbReference>
<feature type="domain" description="MOSC" evidence="1">
    <location>
        <begin position="190"/>
        <end position="372"/>
    </location>
</feature>
<dbReference type="PROSITE" id="PS51340">
    <property type="entry name" value="MOSC"/>
    <property type="match status" value="1"/>
</dbReference>
<dbReference type="VEuPathDB" id="AmoebaDB:DDB_G0277999"/>
<dbReference type="AlphaFoldDB" id="Q54YY9"/>
<dbReference type="Pfam" id="PF03473">
    <property type="entry name" value="MOSC"/>
    <property type="match status" value="1"/>
</dbReference>
<dbReference type="dictyBase" id="DDB_G0277999"/>
<dbReference type="STRING" id="44689.Q54YY9"/>
<dbReference type="SUPFAM" id="SSF50800">
    <property type="entry name" value="PK beta-barrel domain-like"/>
    <property type="match status" value="1"/>
</dbReference>
<dbReference type="InterPro" id="IPR005303">
    <property type="entry name" value="MOCOS_middle"/>
</dbReference>
<dbReference type="InParanoid" id="Q54YY9"/>
<evidence type="ECO:0000313" key="3">
    <source>
        <dbReference type="Proteomes" id="UP000002195"/>
    </source>
</evidence>
<dbReference type="Pfam" id="PF03476">
    <property type="entry name" value="MOSC_N"/>
    <property type="match status" value="1"/>
</dbReference>
<dbReference type="InterPro" id="IPR005302">
    <property type="entry name" value="MoCF_Sase_C"/>
</dbReference>
<dbReference type="RefSeq" id="XP_642063.1">
    <property type="nucleotide sequence ID" value="XM_636971.1"/>
</dbReference>
<dbReference type="PANTHER" id="PTHR14237">
    <property type="entry name" value="MOLYBDOPTERIN COFACTOR SULFURASE MOSC"/>
    <property type="match status" value="1"/>
</dbReference>
<dbReference type="InterPro" id="IPR011037">
    <property type="entry name" value="Pyrv_Knase-like_insert_dom_sf"/>
</dbReference>
<organism evidence="2 3">
    <name type="scientific">Dictyostelium discoideum</name>
    <name type="common">Social amoeba</name>
    <dbReference type="NCBI Taxonomy" id="44689"/>
    <lineage>
        <taxon>Eukaryota</taxon>
        <taxon>Amoebozoa</taxon>
        <taxon>Evosea</taxon>
        <taxon>Eumycetozoa</taxon>
        <taxon>Dictyostelia</taxon>
        <taxon>Dictyosteliales</taxon>
        <taxon>Dictyosteliaceae</taxon>
        <taxon>Dictyostelium</taxon>
    </lineage>
</organism>
<reference evidence="2 3" key="1">
    <citation type="journal article" date="2005" name="Nature">
        <title>The genome of the social amoeba Dictyostelium discoideum.</title>
        <authorList>
            <consortium name="The Dictyostelium discoideum Sequencing Consortium"/>
            <person name="Eichinger L."/>
            <person name="Pachebat J.A."/>
            <person name="Glockner G."/>
            <person name="Rajandream M.A."/>
            <person name="Sucgang R."/>
            <person name="Berriman M."/>
            <person name="Song J."/>
            <person name="Olsen R."/>
            <person name="Szafranski K."/>
            <person name="Xu Q."/>
            <person name="Tunggal B."/>
            <person name="Kummerfeld S."/>
            <person name="Madera M."/>
            <person name="Konfortov B.A."/>
            <person name="Rivero F."/>
            <person name="Bankier A.T."/>
            <person name="Lehmann R."/>
            <person name="Hamlin N."/>
            <person name="Davies R."/>
            <person name="Gaudet P."/>
            <person name="Fey P."/>
            <person name="Pilcher K."/>
            <person name="Chen G."/>
            <person name="Saunders D."/>
            <person name="Sodergren E."/>
            <person name="Davis P."/>
            <person name="Kerhornou A."/>
            <person name="Nie X."/>
            <person name="Hall N."/>
            <person name="Anjard C."/>
            <person name="Hemphill L."/>
            <person name="Bason N."/>
            <person name="Farbrother P."/>
            <person name="Desany B."/>
            <person name="Just E."/>
            <person name="Morio T."/>
            <person name="Rost R."/>
            <person name="Churcher C."/>
            <person name="Cooper J."/>
            <person name="Haydock S."/>
            <person name="van Driessche N."/>
            <person name="Cronin A."/>
            <person name="Goodhead I."/>
            <person name="Muzny D."/>
            <person name="Mourier T."/>
            <person name="Pain A."/>
            <person name="Lu M."/>
            <person name="Harper D."/>
            <person name="Lindsay R."/>
            <person name="Hauser H."/>
            <person name="James K."/>
            <person name="Quiles M."/>
            <person name="Madan Babu M."/>
            <person name="Saito T."/>
            <person name="Buchrieser C."/>
            <person name="Wardroper A."/>
            <person name="Felder M."/>
            <person name="Thangavelu M."/>
            <person name="Johnson D."/>
            <person name="Knights A."/>
            <person name="Loulseged H."/>
            <person name="Mungall K."/>
            <person name="Oliver K."/>
            <person name="Price C."/>
            <person name="Quail M.A."/>
            <person name="Urushihara H."/>
            <person name="Hernandez J."/>
            <person name="Rabbinowitsch E."/>
            <person name="Steffen D."/>
            <person name="Sanders M."/>
            <person name="Ma J."/>
            <person name="Kohara Y."/>
            <person name="Sharp S."/>
            <person name="Simmonds M."/>
            <person name="Spiegler S."/>
            <person name="Tivey A."/>
            <person name="Sugano S."/>
            <person name="White B."/>
            <person name="Walker D."/>
            <person name="Woodward J."/>
            <person name="Winckler T."/>
            <person name="Tanaka Y."/>
            <person name="Shaulsky G."/>
            <person name="Schleicher M."/>
            <person name="Weinstock G."/>
            <person name="Rosenthal A."/>
            <person name="Cox E.C."/>
            <person name="Chisholm R.L."/>
            <person name="Gibbs R."/>
            <person name="Loomis W.F."/>
            <person name="Platzer M."/>
            <person name="Kay R.R."/>
            <person name="Williams J."/>
            <person name="Dear P.H."/>
            <person name="Noegel A.A."/>
            <person name="Barrell B."/>
            <person name="Kuspa A."/>
        </authorList>
    </citation>
    <scope>NUCLEOTIDE SEQUENCE [LARGE SCALE GENOMIC DNA]</scope>
    <source>
        <strain evidence="2 3">AX4</strain>
    </source>
</reference>
<comment type="caution">
    <text evidence="2">The sequence shown here is derived from an EMBL/GenBank/DDBJ whole genome shotgun (WGS) entry which is preliminary data.</text>
</comment>
<dbReference type="HOGENOM" id="CLU_028286_1_0_1"/>
<dbReference type="OMA" id="WRWVRIG"/>
<dbReference type="PaxDb" id="44689-DDB0302434"/>
<dbReference type="PhylomeDB" id="Q54YY9"/>
<dbReference type="EMBL" id="AAFI02000023">
    <property type="protein sequence ID" value="EAL68172.1"/>
    <property type="molecule type" value="Genomic_DNA"/>
</dbReference>
<evidence type="ECO:0000313" key="2">
    <source>
        <dbReference type="EMBL" id="EAL68172.1"/>
    </source>
</evidence>
<keyword evidence="3" id="KW-1185">Reference proteome</keyword>
<dbReference type="PANTHER" id="PTHR14237:SF59">
    <property type="entry name" value="MOLYBDENUM COFACTOR SULFURASE DOMAIN-CONTAINING PROTEIN"/>
    <property type="match status" value="1"/>
</dbReference>
<dbReference type="SUPFAM" id="SSF141673">
    <property type="entry name" value="MOSC N-terminal domain-like"/>
    <property type="match status" value="1"/>
</dbReference>
<evidence type="ECO:0000259" key="1">
    <source>
        <dbReference type="PROSITE" id="PS51340"/>
    </source>
</evidence>